<reference evidence="2" key="1">
    <citation type="submission" date="2018-06" db="EMBL/GenBank/DDBJ databases">
        <authorList>
            <person name="Zhirakovskaya E."/>
        </authorList>
    </citation>
    <scope>NUCLEOTIDE SEQUENCE</scope>
</reference>
<dbReference type="PANTHER" id="PTHR42743:SF11">
    <property type="entry name" value="AMINODEOXYCHORISMATE LYASE"/>
    <property type="match status" value="1"/>
</dbReference>
<evidence type="ECO:0000256" key="1">
    <source>
        <dbReference type="ARBA" id="ARBA00009320"/>
    </source>
</evidence>
<dbReference type="Gene3D" id="3.40.50.300">
    <property type="entry name" value="P-loop containing nucleotide triphosphate hydrolases"/>
    <property type="match status" value="1"/>
</dbReference>
<proteinExistence type="inferred from homology"/>
<dbReference type="EMBL" id="UOEI01000655">
    <property type="protein sequence ID" value="VAW08937.1"/>
    <property type="molecule type" value="Genomic_DNA"/>
</dbReference>
<protein>
    <recommendedName>
        <fullName evidence="3">Sulfotransferase family protein</fullName>
    </recommendedName>
</protein>
<organism evidence="2">
    <name type="scientific">hydrothermal vent metagenome</name>
    <dbReference type="NCBI Taxonomy" id="652676"/>
    <lineage>
        <taxon>unclassified sequences</taxon>
        <taxon>metagenomes</taxon>
        <taxon>ecological metagenomes</taxon>
    </lineage>
</organism>
<sequence length="239" mass="26716">MTRIINMWASPRNISTAMMYAWAQRPDTTVWDEPMYGNYLVATGIDHPMRDEILASMPTDPTDIVDAMTTGQWSTPLAFYKNMAHHLVDIDIGAVDAMDNFLLIRDPREMLPSLARGLGRVPTMNDAGYQTQVAIIERILASGRDPIVIDSRDVLDDPRATLTALCNALDVPFDEAMLSWPEGPKTYDGVWGAHWYTRLHSTTGFEPRTATNKLLPAALEDIYAQCAPLYTFISGYTLT</sequence>
<dbReference type="SUPFAM" id="SSF52540">
    <property type="entry name" value="P-loop containing nucleoside triphosphate hydrolases"/>
    <property type="match status" value="1"/>
</dbReference>
<accession>A0A3B0T6G3</accession>
<gene>
    <name evidence="2" type="ORF">MNBD_ACTINO01-2102</name>
</gene>
<dbReference type="PANTHER" id="PTHR42743">
    <property type="entry name" value="AMINO-ACID AMINOTRANSFERASE"/>
    <property type="match status" value="1"/>
</dbReference>
<dbReference type="InterPro" id="IPR050571">
    <property type="entry name" value="Class-IV_PLP-Dep_Aminotrnsfr"/>
</dbReference>
<dbReference type="AlphaFoldDB" id="A0A3B0T6G3"/>
<evidence type="ECO:0008006" key="3">
    <source>
        <dbReference type="Google" id="ProtNLM"/>
    </source>
</evidence>
<dbReference type="GO" id="GO:0019752">
    <property type="term" value="P:carboxylic acid metabolic process"/>
    <property type="evidence" value="ECO:0007669"/>
    <property type="project" value="TreeGrafter"/>
</dbReference>
<evidence type="ECO:0000313" key="2">
    <source>
        <dbReference type="EMBL" id="VAW08937.1"/>
    </source>
</evidence>
<dbReference type="Pfam" id="PF19798">
    <property type="entry name" value="Sulfotransfer_5"/>
    <property type="match status" value="1"/>
</dbReference>
<dbReference type="InterPro" id="IPR027417">
    <property type="entry name" value="P-loop_NTPase"/>
</dbReference>
<name>A0A3B0T6G3_9ZZZZ</name>
<comment type="similarity">
    <text evidence="1">Belongs to the class-IV pyridoxal-phosphate-dependent aminotransferase family.</text>
</comment>